<feature type="region of interest" description="Disordered" evidence="1">
    <location>
        <begin position="1"/>
        <end position="45"/>
    </location>
</feature>
<evidence type="ECO:0000313" key="3">
    <source>
        <dbReference type="EMBL" id="KYF60559.1"/>
    </source>
</evidence>
<keyword evidence="2" id="KW-0472">Membrane</keyword>
<evidence type="ECO:0000256" key="1">
    <source>
        <dbReference type="SAM" id="MobiDB-lite"/>
    </source>
</evidence>
<feature type="region of interest" description="Disordered" evidence="1">
    <location>
        <begin position="68"/>
        <end position="109"/>
    </location>
</feature>
<dbReference type="Proteomes" id="UP000075260">
    <property type="component" value="Unassembled WGS sequence"/>
</dbReference>
<proteinExistence type="predicted"/>
<dbReference type="EMBL" id="JEMA01001269">
    <property type="protein sequence ID" value="KYF60559.1"/>
    <property type="molecule type" value="Genomic_DNA"/>
</dbReference>
<name>A0A150PXX3_SORCE</name>
<protein>
    <submittedName>
        <fullName evidence="3">Uncharacterized protein</fullName>
    </submittedName>
</protein>
<reference evidence="3 4" key="1">
    <citation type="submission" date="2014-02" db="EMBL/GenBank/DDBJ databases">
        <title>The small core and large imbalanced accessory genome model reveals a collaborative survival strategy of Sorangium cellulosum strains in nature.</title>
        <authorList>
            <person name="Han K."/>
            <person name="Peng R."/>
            <person name="Blom J."/>
            <person name="Li Y.-Z."/>
        </authorList>
    </citation>
    <scope>NUCLEOTIDE SEQUENCE [LARGE SCALE GENOMIC DNA]</scope>
    <source>
        <strain evidence="3 4">So0008-312</strain>
    </source>
</reference>
<dbReference type="OrthoDB" id="10016134at2"/>
<keyword evidence="2" id="KW-0812">Transmembrane</keyword>
<gene>
    <name evidence="3" type="ORF">BE15_12520</name>
</gene>
<feature type="compositionally biased region" description="Basic and acidic residues" evidence="1">
    <location>
        <begin position="68"/>
        <end position="86"/>
    </location>
</feature>
<sequence length="156" mass="17243">MTDRAQGDAEAPRRTKKRAKRRDGEAASVQGDGAPGLPRDPELARLEQAFERGDYALVRAGAKRLLSKADPDELRGAAPAERHPYRPLDAQEADRTEADRTEADRTEADRAEVRRAARALLRRIEPDPLAVALLVAAAALLAFLSLWYWSHSHMSP</sequence>
<organism evidence="3 4">
    <name type="scientific">Sorangium cellulosum</name>
    <name type="common">Polyangium cellulosum</name>
    <dbReference type="NCBI Taxonomy" id="56"/>
    <lineage>
        <taxon>Bacteria</taxon>
        <taxon>Pseudomonadati</taxon>
        <taxon>Myxococcota</taxon>
        <taxon>Polyangia</taxon>
        <taxon>Polyangiales</taxon>
        <taxon>Polyangiaceae</taxon>
        <taxon>Sorangium</taxon>
    </lineage>
</organism>
<evidence type="ECO:0000313" key="4">
    <source>
        <dbReference type="Proteomes" id="UP000075260"/>
    </source>
</evidence>
<accession>A0A150PXX3</accession>
<dbReference type="RefSeq" id="WP_061613488.1">
    <property type="nucleotide sequence ID" value="NZ_JEMA01001269.1"/>
</dbReference>
<keyword evidence="2" id="KW-1133">Transmembrane helix</keyword>
<feature type="compositionally biased region" description="Basic and acidic residues" evidence="1">
    <location>
        <begin position="1"/>
        <end position="13"/>
    </location>
</feature>
<feature type="compositionally biased region" description="Basic and acidic residues" evidence="1">
    <location>
        <begin position="92"/>
        <end position="109"/>
    </location>
</feature>
<comment type="caution">
    <text evidence="3">The sequence shown here is derived from an EMBL/GenBank/DDBJ whole genome shotgun (WGS) entry which is preliminary data.</text>
</comment>
<evidence type="ECO:0000256" key="2">
    <source>
        <dbReference type="SAM" id="Phobius"/>
    </source>
</evidence>
<feature type="transmembrane region" description="Helical" evidence="2">
    <location>
        <begin position="128"/>
        <end position="149"/>
    </location>
</feature>
<dbReference type="AlphaFoldDB" id="A0A150PXX3"/>